<keyword evidence="12" id="KW-1185">Reference proteome</keyword>
<dbReference type="RefSeq" id="WP_243831440.1">
    <property type="nucleotide sequence ID" value="NZ_AP021888.1"/>
</dbReference>
<dbReference type="PANTHER" id="PTHR21666:SF288">
    <property type="entry name" value="CELL DIVISION PROTEIN YTFB"/>
    <property type="match status" value="1"/>
</dbReference>
<dbReference type="GO" id="GO:0004222">
    <property type="term" value="F:metalloendopeptidase activity"/>
    <property type="evidence" value="ECO:0007669"/>
    <property type="project" value="TreeGrafter"/>
</dbReference>
<keyword evidence="5" id="KW-0378">Hydrolase</keyword>
<dbReference type="GO" id="GO:0006508">
    <property type="term" value="P:proteolysis"/>
    <property type="evidence" value="ECO:0007669"/>
    <property type="project" value="UniProtKB-KW"/>
</dbReference>
<evidence type="ECO:0000256" key="2">
    <source>
        <dbReference type="ARBA" id="ARBA00004196"/>
    </source>
</evidence>
<keyword evidence="4" id="KW-0479">Metal-binding</keyword>
<protein>
    <submittedName>
        <fullName evidence="11">Peptidase M23</fullName>
    </submittedName>
</protein>
<comment type="subcellular location">
    <subcellularLocation>
        <location evidence="2">Cell envelope</location>
    </subcellularLocation>
</comment>
<proteinExistence type="predicted"/>
<dbReference type="InterPro" id="IPR011055">
    <property type="entry name" value="Dup_hybrid_motif"/>
</dbReference>
<evidence type="ECO:0000256" key="1">
    <source>
        <dbReference type="ARBA" id="ARBA00001947"/>
    </source>
</evidence>
<dbReference type="GO" id="GO:0046872">
    <property type="term" value="F:metal ion binding"/>
    <property type="evidence" value="ECO:0007669"/>
    <property type="project" value="UniProtKB-KW"/>
</dbReference>
<keyword evidence="8" id="KW-0472">Membrane</keyword>
<evidence type="ECO:0000313" key="12">
    <source>
        <dbReference type="Proteomes" id="UP000501466"/>
    </source>
</evidence>
<evidence type="ECO:0000256" key="3">
    <source>
        <dbReference type="ARBA" id="ARBA00022670"/>
    </source>
</evidence>
<dbReference type="Gene3D" id="3.10.450.350">
    <property type="match status" value="1"/>
</dbReference>
<dbReference type="Proteomes" id="UP000501466">
    <property type="component" value="Chromosome"/>
</dbReference>
<feature type="domain" description="Csd3-like second N-terminal" evidence="10">
    <location>
        <begin position="165"/>
        <end position="286"/>
    </location>
</feature>
<keyword evidence="8" id="KW-0812">Transmembrane</keyword>
<dbReference type="Pfam" id="PF01551">
    <property type="entry name" value="Peptidase_M23"/>
    <property type="match status" value="1"/>
</dbReference>
<dbReference type="Pfam" id="PF19425">
    <property type="entry name" value="Csd3_N2"/>
    <property type="match status" value="1"/>
</dbReference>
<keyword evidence="8" id="KW-1133">Transmembrane helix</keyword>
<evidence type="ECO:0000259" key="9">
    <source>
        <dbReference type="Pfam" id="PF01551"/>
    </source>
</evidence>
<dbReference type="SUPFAM" id="SSF51261">
    <property type="entry name" value="Duplicated hybrid motif"/>
    <property type="match status" value="1"/>
</dbReference>
<evidence type="ECO:0000256" key="6">
    <source>
        <dbReference type="ARBA" id="ARBA00022833"/>
    </source>
</evidence>
<dbReference type="CDD" id="cd12797">
    <property type="entry name" value="M23_peptidase"/>
    <property type="match status" value="1"/>
</dbReference>
<evidence type="ECO:0000259" key="10">
    <source>
        <dbReference type="Pfam" id="PF19425"/>
    </source>
</evidence>
<evidence type="ECO:0000313" key="11">
    <source>
        <dbReference type="EMBL" id="BBP44238.1"/>
    </source>
</evidence>
<dbReference type="KEGG" id="tzo:THMIRHAT_19840"/>
<feature type="domain" description="M23ase beta-sheet core" evidence="9">
    <location>
        <begin position="298"/>
        <end position="393"/>
    </location>
</feature>
<evidence type="ECO:0000256" key="7">
    <source>
        <dbReference type="ARBA" id="ARBA00023049"/>
    </source>
</evidence>
<dbReference type="PANTHER" id="PTHR21666">
    <property type="entry name" value="PEPTIDASE-RELATED"/>
    <property type="match status" value="1"/>
</dbReference>
<sequence length="437" mass="49007">MIKKTLNLLITYLKIGLIALIPVTIGIISILAIGETNASIMIKKNQLPLPDIQSVDLTQLEAKKAAAPESLWEKHSVKIKPNGSLSEALDQIGLNKQITFDILQLKNSHYLTQLRAGDELQIWTDQGQLKKILYPQSEEQDFVLSEVPEGFQIEAVNHKVQIKVVSVAGTIDDSFYLSGKSAGLSAKTIMNLADIFTWEIDFIRQLRHGDPFKVIYEQRYIKNQYIGDGDILAASIDTGGETHTAFLLKDESGKSLGYFDAEQNNLKKTFLKNPVDYVRITSTFKPKRFHPVLKKWRAHRGVDYAGPIGTPIHATGDGQIITRTWSNSYGRLIMIQHANKYVTVYGHMSKYGKYPKNAWVKQGDVIGYIGQSGLASGPHLHYEFRVNGVHQDPLKVKFPNAGPVPKKYRAEFANYASLMLAQMERLSPDTQLVGHFE</sequence>
<dbReference type="Gene3D" id="2.70.70.10">
    <property type="entry name" value="Glucose Permease (Domain IIA)"/>
    <property type="match status" value="1"/>
</dbReference>
<dbReference type="GO" id="GO:0030313">
    <property type="term" value="C:cell envelope"/>
    <property type="evidence" value="ECO:0007669"/>
    <property type="project" value="UniProtKB-SubCell"/>
</dbReference>
<evidence type="ECO:0000256" key="5">
    <source>
        <dbReference type="ARBA" id="ARBA00022801"/>
    </source>
</evidence>
<reference evidence="12" key="1">
    <citation type="submission" date="2019-11" db="EMBL/GenBank/DDBJ databases">
        <title>Isolation and characterization of two novel species in the genus Thiomicrorhabdus.</title>
        <authorList>
            <person name="Mochizuki J."/>
            <person name="Kojima H."/>
            <person name="Fukui M."/>
        </authorList>
    </citation>
    <scope>NUCLEOTIDE SEQUENCE [LARGE SCALE GENOMIC DNA]</scope>
    <source>
        <strain evidence="12">AkT22</strain>
    </source>
</reference>
<keyword evidence="3" id="KW-0645">Protease</keyword>
<organism evidence="11 12">
    <name type="scientific">Thiosulfativibrio zosterae</name>
    <dbReference type="NCBI Taxonomy" id="2675053"/>
    <lineage>
        <taxon>Bacteria</taxon>
        <taxon>Pseudomonadati</taxon>
        <taxon>Pseudomonadota</taxon>
        <taxon>Gammaproteobacteria</taxon>
        <taxon>Thiotrichales</taxon>
        <taxon>Piscirickettsiaceae</taxon>
        <taxon>Thiosulfativibrio</taxon>
    </lineage>
</organism>
<gene>
    <name evidence="11" type="ORF">THMIRHAT_19840</name>
</gene>
<dbReference type="EMBL" id="AP021888">
    <property type="protein sequence ID" value="BBP44238.1"/>
    <property type="molecule type" value="Genomic_DNA"/>
</dbReference>
<name>A0A6F8PQD0_9GAMM</name>
<dbReference type="AlphaFoldDB" id="A0A6F8PQD0"/>
<dbReference type="InterPro" id="IPR045834">
    <property type="entry name" value="Csd3_N2"/>
</dbReference>
<comment type="cofactor">
    <cofactor evidence="1">
        <name>Zn(2+)</name>
        <dbReference type="ChEBI" id="CHEBI:29105"/>
    </cofactor>
</comment>
<evidence type="ECO:0000256" key="4">
    <source>
        <dbReference type="ARBA" id="ARBA00022723"/>
    </source>
</evidence>
<dbReference type="InterPro" id="IPR016047">
    <property type="entry name" value="M23ase_b-sheet_dom"/>
</dbReference>
<keyword evidence="7" id="KW-0482">Metalloprotease</keyword>
<accession>A0A6F8PQD0</accession>
<dbReference type="InterPro" id="IPR050570">
    <property type="entry name" value="Cell_wall_metabolism_enzyme"/>
</dbReference>
<evidence type="ECO:0000256" key="8">
    <source>
        <dbReference type="SAM" id="Phobius"/>
    </source>
</evidence>
<feature type="transmembrane region" description="Helical" evidence="8">
    <location>
        <begin position="12"/>
        <end position="34"/>
    </location>
</feature>
<keyword evidence="6" id="KW-0862">Zinc</keyword>